<dbReference type="EMBL" id="JANJ01000008">
    <property type="protein sequence ID" value="EXI61380.1"/>
    <property type="molecule type" value="Genomic_DNA"/>
</dbReference>
<dbReference type="OrthoDB" id="9786771at2"/>
<name>A0A011NAD3_9PAST</name>
<dbReference type="EMBL" id="CP015030">
    <property type="protein sequence ID" value="QIM67258.1"/>
    <property type="molecule type" value="Genomic_DNA"/>
</dbReference>
<keyword evidence="8" id="KW-1185">Reference proteome</keyword>
<evidence type="ECO:0000256" key="2">
    <source>
        <dbReference type="ARBA" id="ARBA00010740"/>
    </source>
</evidence>
<keyword evidence="4" id="KW-0690">Ribosome biogenesis</keyword>
<evidence type="ECO:0000256" key="5">
    <source>
        <dbReference type="ARBA" id="ARBA00031841"/>
    </source>
</evidence>
<dbReference type="PANTHER" id="PTHR38099:SF1">
    <property type="entry name" value="LARGE RIBOSOMAL RNA SUBUNIT ACCUMULATION PROTEIN YCED"/>
    <property type="match status" value="1"/>
</dbReference>
<dbReference type="GO" id="GO:0042254">
    <property type="term" value="P:ribosome biogenesis"/>
    <property type="evidence" value="ECO:0007669"/>
    <property type="project" value="UniProtKB-KW"/>
</dbReference>
<accession>A0A011NAD3</accession>
<dbReference type="InterPro" id="IPR039255">
    <property type="entry name" value="YceD_bac"/>
</dbReference>
<evidence type="ECO:0000256" key="1">
    <source>
        <dbReference type="ARBA" id="ARBA00002868"/>
    </source>
</evidence>
<comment type="function">
    <text evidence="1">Plays a role in synthesis, processing and/or stability of 23S rRNA.</text>
</comment>
<dbReference type="PANTHER" id="PTHR38099">
    <property type="entry name" value="LARGE RIBOSOMAL RNA SUBUNIT ACCUMULATION PROTEIN YCED"/>
    <property type="match status" value="1"/>
</dbReference>
<dbReference type="RefSeq" id="WP_027073732.1">
    <property type="nucleotide sequence ID" value="NZ_AVSP01000011.1"/>
</dbReference>
<evidence type="ECO:0000256" key="4">
    <source>
        <dbReference type="ARBA" id="ARBA00022517"/>
    </source>
</evidence>
<reference evidence="7 9" key="2">
    <citation type="submission" date="2016-03" db="EMBL/GenBank/DDBJ databases">
        <authorList>
            <person name="Bojesen A.M."/>
            <person name="Planet P."/>
            <person name="Hansen M.J."/>
        </authorList>
    </citation>
    <scope>NUCLEOTIDE SEQUENCE [LARGE SCALE GENOMIC DNA]</scope>
    <source>
        <strain evidence="7 9">B 234/94</strain>
    </source>
</reference>
<comment type="similarity">
    <text evidence="2">Belongs to the DUF177 domain family.</text>
</comment>
<dbReference type="AlphaFoldDB" id="A0A011NAD3"/>
<reference evidence="6 8" key="1">
    <citation type="journal article" date="2014" name="Genome Announc.">
        <title>Genome Sequence of a Presumptive Mannheimia haemolytica Strain with an A1/A6-Cross-Reactive Serotype from a White-Tailed Deer (Odocoileus virginianus).</title>
        <authorList>
            <person name="Lawrence P.K."/>
            <person name="Bey R.F."/>
            <person name="Wiener B."/>
            <person name="Kittichotirat W."/>
            <person name="Bumgarner R.E."/>
        </authorList>
    </citation>
    <scope>NUCLEOTIDE SEQUENCE [LARGE SCALE GENOMIC DNA]</scope>
    <source>
        <strain evidence="6 8">PKL10</strain>
    </source>
</reference>
<organism evidence="6 8">
    <name type="scientific">Mannheimia granulomatis</name>
    <dbReference type="NCBI Taxonomy" id="85402"/>
    <lineage>
        <taxon>Bacteria</taxon>
        <taxon>Pseudomonadati</taxon>
        <taxon>Pseudomonadota</taxon>
        <taxon>Gammaproteobacteria</taxon>
        <taxon>Pasteurellales</taxon>
        <taxon>Pasteurellaceae</taxon>
        <taxon>Mannheimia</taxon>
    </lineage>
</organism>
<evidence type="ECO:0000313" key="8">
    <source>
        <dbReference type="Proteomes" id="UP000054123"/>
    </source>
</evidence>
<proteinExistence type="inferred from homology"/>
<dbReference type="STRING" id="1122190.GCA_000621105_01893"/>
<dbReference type="Proteomes" id="UP000054123">
    <property type="component" value="Unassembled WGS sequence"/>
</dbReference>
<dbReference type="KEGG" id="mgra:A4G16_07700"/>
<evidence type="ECO:0000313" key="7">
    <source>
        <dbReference type="EMBL" id="QIM67258.1"/>
    </source>
</evidence>
<evidence type="ECO:0000256" key="3">
    <source>
        <dbReference type="ARBA" id="ARBA00015716"/>
    </source>
</evidence>
<dbReference type="GO" id="GO:0005829">
    <property type="term" value="C:cytosol"/>
    <property type="evidence" value="ECO:0007669"/>
    <property type="project" value="TreeGrafter"/>
</dbReference>
<gene>
    <name evidence="7" type="ORF">A4G16_07700</name>
    <name evidence="6" type="ORF">AK33_10530</name>
</gene>
<dbReference type="Proteomes" id="UP000501366">
    <property type="component" value="Chromosome"/>
</dbReference>
<protein>
    <recommendedName>
        <fullName evidence="3">Large ribosomal RNA subunit accumulation protein YceD</fullName>
    </recommendedName>
    <alternativeName>
        <fullName evidence="5">23S rRNA accumulation protein YceD</fullName>
    </alternativeName>
</protein>
<dbReference type="NCBIfam" id="NF008395">
    <property type="entry name" value="PRK11193.1"/>
    <property type="match status" value="1"/>
</dbReference>
<evidence type="ECO:0000313" key="6">
    <source>
        <dbReference type="EMBL" id="EXI61380.1"/>
    </source>
</evidence>
<evidence type="ECO:0000313" key="9">
    <source>
        <dbReference type="Proteomes" id="UP000501366"/>
    </source>
</evidence>
<dbReference type="InterPro" id="IPR003772">
    <property type="entry name" value="YceD"/>
</dbReference>
<sequence length="174" mass="19643">MQKVKLPLTIDPYKDAQRRVDYEGYISSELLKRLGESVCNVLSDAQVTLSLYVDPQRLTVIKGTATVDVEFDCQRCGDPFTQTLDCSFSFSPVSNMDQADILPEIYEPIEVNEFGEVNLLEMIEDEFILELPLVPMHSEEHCEVSGVEQVFGELPEELAKKPNPFAILANLKKN</sequence>
<dbReference type="PATRIC" id="fig|1450449.3.peg.2097"/>
<dbReference type="Pfam" id="PF02620">
    <property type="entry name" value="YceD"/>
    <property type="match status" value="1"/>
</dbReference>